<gene>
    <name evidence="2" type="ORF">NEOLEDRAFT_188240</name>
</gene>
<protein>
    <submittedName>
        <fullName evidence="2">Uncharacterized protein</fullName>
    </submittedName>
</protein>
<proteinExistence type="predicted"/>
<keyword evidence="1" id="KW-1133">Transmembrane helix</keyword>
<keyword evidence="1" id="KW-0472">Membrane</keyword>
<dbReference type="Proteomes" id="UP000076761">
    <property type="component" value="Unassembled WGS sequence"/>
</dbReference>
<dbReference type="AlphaFoldDB" id="A0A165TQQ4"/>
<evidence type="ECO:0000256" key="1">
    <source>
        <dbReference type="SAM" id="Phobius"/>
    </source>
</evidence>
<evidence type="ECO:0000313" key="3">
    <source>
        <dbReference type="Proteomes" id="UP000076761"/>
    </source>
</evidence>
<name>A0A165TQQ4_9AGAM</name>
<dbReference type="EMBL" id="KV425564">
    <property type="protein sequence ID" value="KZT27033.1"/>
    <property type="molecule type" value="Genomic_DNA"/>
</dbReference>
<dbReference type="OrthoDB" id="3223968at2759"/>
<keyword evidence="1" id="KW-0812">Transmembrane</keyword>
<dbReference type="STRING" id="1314782.A0A165TQQ4"/>
<organism evidence="2 3">
    <name type="scientific">Neolentinus lepideus HHB14362 ss-1</name>
    <dbReference type="NCBI Taxonomy" id="1314782"/>
    <lineage>
        <taxon>Eukaryota</taxon>
        <taxon>Fungi</taxon>
        <taxon>Dikarya</taxon>
        <taxon>Basidiomycota</taxon>
        <taxon>Agaricomycotina</taxon>
        <taxon>Agaricomycetes</taxon>
        <taxon>Gloeophyllales</taxon>
        <taxon>Gloeophyllaceae</taxon>
        <taxon>Neolentinus</taxon>
    </lineage>
</organism>
<accession>A0A165TQQ4</accession>
<keyword evidence="3" id="KW-1185">Reference proteome</keyword>
<reference evidence="2 3" key="1">
    <citation type="journal article" date="2016" name="Mol. Biol. Evol.">
        <title>Comparative Genomics of Early-Diverging Mushroom-Forming Fungi Provides Insights into the Origins of Lignocellulose Decay Capabilities.</title>
        <authorList>
            <person name="Nagy L.G."/>
            <person name="Riley R."/>
            <person name="Tritt A."/>
            <person name="Adam C."/>
            <person name="Daum C."/>
            <person name="Floudas D."/>
            <person name="Sun H."/>
            <person name="Yadav J.S."/>
            <person name="Pangilinan J."/>
            <person name="Larsson K.H."/>
            <person name="Matsuura K."/>
            <person name="Barry K."/>
            <person name="Labutti K."/>
            <person name="Kuo R."/>
            <person name="Ohm R.A."/>
            <person name="Bhattacharya S.S."/>
            <person name="Shirouzu T."/>
            <person name="Yoshinaga Y."/>
            <person name="Martin F.M."/>
            <person name="Grigoriev I.V."/>
            <person name="Hibbett D.S."/>
        </authorList>
    </citation>
    <scope>NUCLEOTIDE SEQUENCE [LARGE SCALE GENOMIC DNA]</scope>
    <source>
        <strain evidence="2 3">HHB14362 ss-1</strain>
    </source>
</reference>
<feature type="transmembrane region" description="Helical" evidence="1">
    <location>
        <begin position="65"/>
        <end position="92"/>
    </location>
</feature>
<dbReference type="InParanoid" id="A0A165TQQ4"/>
<sequence>MVPLSRSYTEHAAPVPTSAFRSPAFVPHATVMSAPIHVFCCSQDLHGWYKKDSTSLSNFTSTQSLFHISFLATMYFLALLSILVLFLGVALAQECTMGCYDLVYHTATTVYASKTPSGTEALVKPTHLPCDVSAGEIVVAADGLEEVRWTKKATSTMFLPRPTSTEEAEEGWRVVYATTSMDFAGYATSIVAPTLTSIAPQPTSLPEKATADVLVSWTDVRITEVETAVSIVEVDYSYDTIFWVRPDAVASRERFEVIIDGISMPPRIDPVSEMGRYCEDDIDACFSIGMLPGYYIVPSGPHDVAIRRDEKIVEEWTGSFAIERPSVSLLSSCPPCPTVTMTVTQYMPNATPQPTAQAPLPNVPF</sequence>
<evidence type="ECO:0000313" key="2">
    <source>
        <dbReference type="EMBL" id="KZT27033.1"/>
    </source>
</evidence>